<name>A0ABP6ZCN7_9ACTN</name>
<dbReference type="NCBIfam" id="NF005686">
    <property type="entry name" value="PRK07486.1"/>
    <property type="match status" value="1"/>
</dbReference>
<dbReference type="Proteomes" id="UP001501490">
    <property type="component" value="Unassembled WGS sequence"/>
</dbReference>
<organism evidence="3 4">
    <name type="scientific">Microlunatus ginsengisoli</name>
    <dbReference type="NCBI Taxonomy" id="363863"/>
    <lineage>
        <taxon>Bacteria</taxon>
        <taxon>Bacillati</taxon>
        <taxon>Actinomycetota</taxon>
        <taxon>Actinomycetes</taxon>
        <taxon>Propionibacteriales</taxon>
        <taxon>Propionibacteriaceae</taxon>
        <taxon>Microlunatus</taxon>
    </lineage>
</organism>
<dbReference type="InterPro" id="IPR006311">
    <property type="entry name" value="TAT_signal"/>
</dbReference>
<evidence type="ECO:0000256" key="1">
    <source>
        <dbReference type="SAM" id="Phobius"/>
    </source>
</evidence>
<dbReference type="Pfam" id="PF01425">
    <property type="entry name" value="Amidase"/>
    <property type="match status" value="2"/>
</dbReference>
<dbReference type="PANTHER" id="PTHR11895:SF76">
    <property type="entry name" value="INDOLEACETAMIDE HYDROLASE"/>
    <property type="match status" value="1"/>
</dbReference>
<gene>
    <name evidence="3" type="ORF">GCM10022236_02890</name>
</gene>
<proteinExistence type="predicted"/>
<dbReference type="SUPFAM" id="SSF75304">
    <property type="entry name" value="Amidase signature (AS) enzymes"/>
    <property type="match status" value="1"/>
</dbReference>
<keyword evidence="1" id="KW-0472">Membrane</keyword>
<dbReference type="InterPro" id="IPR023631">
    <property type="entry name" value="Amidase_dom"/>
</dbReference>
<evidence type="ECO:0000313" key="4">
    <source>
        <dbReference type="Proteomes" id="UP001501490"/>
    </source>
</evidence>
<evidence type="ECO:0000313" key="3">
    <source>
        <dbReference type="EMBL" id="GAA3604522.1"/>
    </source>
</evidence>
<feature type="domain" description="Amidase" evidence="2">
    <location>
        <begin position="444"/>
        <end position="534"/>
    </location>
</feature>
<reference evidence="4" key="1">
    <citation type="journal article" date="2019" name="Int. J. Syst. Evol. Microbiol.">
        <title>The Global Catalogue of Microorganisms (GCM) 10K type strain sequencing project: providing services to taxonomists for standard genome sequencing and annotation.</title>
        <authorList>
            <consortium name="The Broad Institute Genomics Platform"/>
            <consortium name="The Broad Institute Genome Sequencing Center for Infectious Disease"/>
            <person name="Wu L."/>
            <person name="Ma J."/>
        </authorList>
    </citation>
    <scope>NUCLEOTIDE SEQUENCE [LARGE SCALE GENOMIC DNA]</scope>
    <source>
        <strain evidence="4">JCM 16929</strain>
    </source>
</reference>
<protein>
    <submittedName>
        <fullName evidence="3">Amidase</fullName>
    </submittedName>
</protein>
<dbReference type="PANTHER" id="PTHR11895">
    <property type="entry name" value="TRANSAMIDASE"/>
    <property type="match status" value="1"/>
</dbReference>
<keyword evidence="1" id="KW-1133">Transmembrane helix</keyword>
<dbReference type="InterPro" id="IPR036928">
    <property type="entry name" value="AS_sf"/>
</dbReference>
<evidence type="ECO:0000259" key="2">
    <source>
        <dbReference type="Pfam" id="PF01425"/>
    </source>
</evidence>
<dbReference type="Gene3D" id="3.90.1300.10">
    <property type="entry name" value="Amidase signature (AS) domain"/>
    <property type="match status" value="1"/>
</dbReference>
<dbReference type="EMBL" id="BAABAB010000003">
    <property type="protein sequence ID" value="GAA3604522.1"/>
    <property type="molecule type" value="Genomic_DNA"/>
</dbReference>
<dbReference type="InterPro" id="IPR000120">
    <property type="entry name" value="Amidase"/>
</dbReference>
<feature type="domain" description="Amidase" evidence="2">
    <location>
        <begin position="91"/>
        <end position="368"/>
    </location>
</feature>
<comment type="caution">
    <text evidence="3">The sequence shown here is derived from an EMBL/GenBank/DDBJ whole genome shotgun (WGS) entry which is preliminary data.</text>
</comment>
<sequence>MNDVPRPDDARPERGQLSRRGLLGGAAAGVVAASLLGGTGVAAATPAAGGGHSGGIDWPSVKRPRDLARIVDWSAAELSVAIRRRVVSCVEVMTAYLDHIAVINPKVNAIVNLRPRADLLAEAAQKDAALRSGDYQGWMHGFPHAVKDLANVKGIKTTSGFFRPPFDVAPATADSLNVERIRAAGAIFIGKTNTPEFGLGSQTYNSVFGTTTNAYDQSKAAGGSSGGAAVAVALRMLPVADGSDFFGSLRNPPGWNNVFGLRPSFGRVPGNNAEAFVQQGGVEGPIARTALDLALLLRTMSGYDPRAPLSITEDPAPLTDLHGKFRGKKVAWLGDLGGYLPMEPEVLSVTTKALKSFESLGMSVTRLDALPSFGSFAGNADLWPTWLIFRHWLIGGILKPLYDNPTFRAAMKPEAIYEIDGLLSGADGNPAISGLDAYNGSVKRTGLYQGFRTLFETYDYAVLPTAQVFPFDATIHWPQHINGVAMSSYHRWMEVTAIGTLLNAPTLAVPAGFSAGGLPIGLQVIGRNHDDFSLMDLAAAWERTTRWVQRVPPPLLKR</sequence>
<keyword evidence="1" id="KW-0812">Transmembrane</keyword>
<dbReference type="PROSITE" id="PS51318">
    <property type="entry name" value="TAT"/>
    <property type="match status" value="1"/>
</dbReference>
<keyword evidence="4" id="KW-1185">Reference proteome</keyword>
<accession>A0ABP6ZCN7</accession>
<dbReference type="RefSeq" id="WP_344801285.1">
    <property type="nucleotide sequence ID" value="NZ_BAABAB010000003.1"/>
</dbReference>
<feature type="transmembrane region" description="Helical" evidence="1">
    <location>
        <begin position="21"/>
        <end position="43"/>
    </location>
</feature>